<organism evidence="1 2">
    <name type="scientific">Pseudomonas gorinensis</name>
    <dbReference type="NCBI Taxonomy" id="3240790"/>
    <lineage>
        <taxon>Bacteria</taxon>
        <taxon>Pseudomonadati</taxon>
        <taxon>Pseudomonadota</taxon>
        <taxon>Gammaproteobacteria</taxon>
        <taxon>Pseudomonadales</taxon>
        <taxon>Pseudomonadaceae</taxon>
        <taxon>Pseudomonas</taxon>
    </lineage>
</organism>
<protein>
    <submittedName>
        <fullName evidence="1">Uncharacterized protein</fullName>
    </submittedName>
</protein>
<accession>A0ACA7PC00</accession>
<evidence type="ECO:0000313" key="2">
    <source>
        <dbReference type="Proteomes" id="UP000018725"/>
    </source>
</evidence>
<sequence>MQWTIKKTTWIDLFKVCAVLVAGVVIQSLEIFSNAKSENEKTVAKPDWQPEE</sequence>
<dbReference type="Proteomes" id="UP000018725">
    <property type="component" value="Chromosome"/>
</dbReference>
<name>A0ACA7PC00_9PSED</name>
<proteinExistence type="predicted"/>
<gene>
    <name evidence="1" type="ORF">U771_25470</name>
</gene>
<reference evidence="1 2" key="1">
    <citation type="journal article" date="2014" name="Genome Announc.">
        <title>Complete Genome Sequence of Pseudomonas sp. Strain TKP, Isolated from a gamma-Hexachlorocyclohexane-Degrading Mixed Culture.</title>
        <authorList>
            <person name="Ohtsubo Y."/>
            <person name="Kishida K."/>
            <person name="Sato T."/>
            <person name="Tabata M."/>
            <person name="Kawasumi T."/>
            <person name="Ogura Y."/>
            <person name="Hayashi T."/>
            <person name="Tsuda M."/>
            <person name="Nagata Y."/>
        </authorList>
    </citation>
    <scope>NUCLEOTIDE SEQUENCE [LARGE SCALE GENOMIC DNA]</scope>
    <source>
        <strain evidence="1 2">TKP</strain>
    </source>
</reference>
<evidence type="ECO:0000313" key="1">
    <source>
        <dbReference type="EMBL" id="AHC37577.1"/>
    </source>
</evidence>
<keyword evidence="2" id="KW-1185">Reference proteome</keyword>
<dbReference type="EMBL" id="CP006852">
    <property type="protein sequence ID" value="AHC37577.1"/>
    <property type="molecule type" value="Genomic_DNA"/>
</dbReference>